<dbReference type="SUPFAM" id="SSF100950">
    <property type="entry name" value="NagB/RpiA/CoA transferase-like"/>
    <property type="match status" value="1"/>
</dbReference>
<keyword evidence="1" id="KW-0678">Repressor</keyword>
<reference evidence="6 7" key="1">
    <citation type="submission" date="2019-01" db="EMBL/GenBank/DDBJ databases">
        <title>Lacunisphaera sp. strain TWA-58.</title>
        <authorList>
            <person name="Chen W.-M."/>
        </authorList>
    </citation>
    <scope>NUCLEOTIDE SEQUENCE [LARGE SCALE GENOMIC DNA]</scope>
    <source>
        <strain evidence="6 7">TWA-58</strain>
    </source>
</reference>
<dbReference type="OrthoDB" id="9797223at2"/>
<dbReference type="PANTHER" id="PTHR30363">
    <property type="entry name" value="HTH-TYPE TRANSCRIPTIONAL REGULATOR SRLR-RELATED"/>
    <property type="match status" value="1"/>
</dbReference>
<evidence type="ECO:0000313" key="7">
    <source>
        <dbReference type="Proteomes" id="UP000290218"/>
    </source>
</evidence>
<dbReference type="SMART" id="SM01134">
    <property type="entry name" value="DeoRC"/>
    <property type="match status" value="1"/>
</dbReference>
<dbReference type="Pfam" id="PF08220">
    <property type="entry name" value="HTH_DeoR"/>
    <property type="match status" value="1"/>
</dbReference>
<dbReference type="InterPro" id="IPR050313">
    <property type="entry name" value="Carb_Metab_HTH_regulators"/>
</dbReference>
<dbReference type="InterPro" id="IPR037171">
    <property type="entry name" value="NagB/RpiA_transferase-like"/>
</dbReference>
<evidence type="ECO:0000256" key="1">
    <source>
        <dbReference type="ARBA" id="ARBA00022491"/>
    </source>
</evidence>
<evidence type="ECO:0000256" key="4">
    <source>
        <dbReference type="ARBA" id="ARBA00023163"/>
    </source>
</evidence>
<dbReference type="InterPro" id="IPR018356">
    <property type="entry name" value="Tscrpt_reg_HTH_DeoR_CS"/>
</dbReference>
<proteinExistence type="predicted"/>
<dbReference type="PROSITE" id="PS51000">
    <property type="entry name" value="HTH_DEOR_2"/>
    <property type="match status" value="1"/>
</dbReference>
<sequence length="260" mass="27679">MRVPRHIVESRHERLRALIRTDGFLPVAEICRRLGVSEATARRDLSEVAANGHITRTRGGALADYNTTFASLGERSGRARTAKGRIAAAALEKFPRRGTVFLDAGTTVQAIARQLLRTRRDLTGLSIVTNSLPVATLLGGARGLDLHVLGGTFLHRQAVLLGADAVRSLAAWDFDAAFLGGEGLDAEGITNSHADVAEFQQAVLRRTTAPFFCLDASKLGRATPHRVAGWDQLGTLVTDASSTQLAAAGVKLIAARLISA</sequence>
<dbReference type="GO" id="GO:0003677">
    <property type="term" value="F:DNA binding"/>
    <property type="evidence" value="ECO:0007669"/>
    <property type="project" value="UniProtKB-KW"/>
</dbReference>
<keyword evidence="2" id="KW-0805">Transcription regulation</keyword>
<gene>
    <name evidence="6" type="ORF">ESB00_01345</name>
</gene>
<dbReference type="InterPro" id="IPR036390">
    <property type="entry name" value="WH_DNA-bd_sf"/>
</dbReference>
<evidence type="ECO:0000256" key="3">
    <source>
        <dbReference type="ARBA" id="ARBA00023125"/>
    </source>
</evidence>
<dbReference type="Proteomes" id="UP000290218">
    <property type="component" value="Unassembled WGS sequence"/>
</dbReference>
<keyword evidence="7" id="KW-1185">Reference proteome</keyword>
<dbReference type="InterPro" id="IPR014036">
    <property type="entry name" value="DeoR-like_C"/>
</dbReference>
<dbReference type="InterPro" id="IPR036388">
    <property type="entry name" value="WH-like_DNA-bd_sf"/>
</dbReference>
<evidence type="ECO:0000256" key="2">
    <source>
        <dbReference type="ARBA" id="ARBA00023015"/>
    </source>
</evidence>
<keyword evidence="3" id="KW-0238">DNA-binding</keyword>
<dbReference type="PRINTS" id="PR00037">
    <property type="entry name" value="HTHLACR"/>
</dbReference>
<dbReference type="SMART" id="SM00420">
    <property type="entry name" value="HTH_DEOR"/>
    <property type="match status" value="1"/>
</dbReference>
<dbReference type="SUPFAM" id="SSF46785">
    <property type="entry name" value="Winged helix' DNA-binding domain"/>
    <property type="match status" value="1"/>
</dbReference>
<accession>A0A4Q1C6R5</accession>
<dbReference type="EMBL" id="SDHX01000001">
    <property type="protein sequence ID" value="RXK54573.1"/>
    <property type="molecule type" value="Genomic_DNA"/>
</dbReference>
<dbReference type="GO" id="GO:0003700">
    <property type="term" value="F:DNA-binding transcription factor activity"/>
    <property type="evidence" value="ECO:0007669"/>
    <property type="project" value="InterPro"/>
</dbReference>
<organism evidence="6 7">
    <name type="scientific">Oleiharenicola lentus</name>
    <dbReference type="NCBI Taxonomy" id="2508720"/>
    <lineage>
        <taxon>Bacteria</taxon>
        <taxon>Pseudomonadati</taxon>
        <taxon>Verrucomicrobiota</taxon>
        <taxon>Opitutia</taxon>
        <taxon>Opitutales</taxon>
        <taxon>Opitutaceae</taxon>
        <taxon>Oleiharenicola</taxon>
    </lineage>
</organism>
<dbReference type="Gene3D" id="1.10.10.10">
    <property type="entry name" value="Winged helix-like DNA-binding domain superfamily/Winged helix DNA-binding domain"/>
    <property type="match status" value="1"/>
</dbReference>
<name>A0A4Q1C6R5_9BACT</name>
<dbReference type="RefSeq" id="WP_129045937.1">
    <property type="nucleotide sequence ID" value="NZ_SDHX01000001.1"/>
</dbReference>
<dbReference type="PROSITE" id="PS00894">
    <property type="entry name" value="HTH_DEOR_1"/>
    <property type="match status" value="1"/>
</dbReference>
<comment type="caution">
    <text evidence="6">The sequence shown here is derived from an EMBL/GenBank/DDBJ whole genome shotgun (WGS) entry which is preliminary data.</text>
</comment>
<dbReference type="PANTHER" id="PTHR30363:SF4">
    <property type="entry name" value="GLYCEROL-3-PHOSPHATE REGULON REPRESSOR"/>
    <property type="match status" value="1"/>
</dbReference>
<dbReference type="Pfam" id="PF00455">
    <property type="entry name" value="DeoRC"/>
    <property type="match status" value="1"/>
</dbReference>
<protein>
    <submittedName>
        <fullName evidence="6">DeoR/GlpR transcriptional regulator</fullName>
    </submittedName>
</protein>
<evidence type="ECO:0000313" key="6">
    <source>
        <dbReference type="EMBL" id="RXK54573.1"/>
    </source>
</evidence>
<dbReference type="AlphaFoldDB" id="A0A4Q1C6R5"/>
<feature type="domain" description="HTH deoR-type" evidence="5">
    <location>
        <begin position="8"/>
        <end position="63"/>
    </location>
</feature>
<keyword evidence="4" id="KW-0804">Transcription</keyword>
<evidence type="ECO:0000259" key="5">
    <source>
        <dbReference type="PROSITE" id="PS51000"/>
    </source>
</evidence>
<dbReference type="InterPro" id="IPR001034">
    <property type="entry name" value="DeoR_HTH"/>
</dbReference>